<keyword evidence="3" id="KW-0967">Endosome</keyword>
<feature type="domain" description="FUZ/MON1/HPS1 first Longin" evidence="5">
    <location>
        <begin position="162"/>
        <end position="284"/>
    </location>
</feature>
<dbReference type="InterPro" id="IPR043970">
    <property type="entry name" value="FUZ/MON1/HPS1_longin_3"/>
</dbReference>
<feature type="region of interest" description="Disordered" evidence="4">
    <location>
        <begin position="1"/>
        <end position="41"/>
    </location>
</feature>
<reference evidence="8 9" key="1">
    <citation type="submission" date="2024-01" db="EMBL/GenBank/DDBJ databases">
        <title>A draft genome for the cacao thread blight pathogen Marasmiellus scandens.</title>
        <authorList>
            <person name="Baruah I.K."/>
            <person name="Leung J."/>
            <person name="Bukari Y."/>
            <person name="Amoako-Attah I."/>
            <person name="Meinhardt L.W."/>
            <person name="Bailey B.A."/>
            <person name="Cohen S.P."/>
        </authorList>
    </citation>
    <scope>NUCLEOTIDE SEQUENCE [LARGE SCALE GENOMIC DNA]</scope>
    <source>
        <strain evidence="8 9">GH-19</strain>
    </source>
</reference>
<keyword evidence="3" id="KW-0926">Vacuole</keyword>
<comment type="function">
    <text evidence="3">Required for multiple vacuole delivery pathways including the cytoplasm to vacuole transport (Cvt), autophagy, pexophagy and endocytosis.</text>
</comment>
<evidence type="ECO:0000256" key="1">
    <source>
        <dbReference type="ARBA" id="ARBA00004380"/>
    </source>
</evidence>
<feature type="domain" description="FUZ/MON1/HPS1 second Longin" evidence="6">
    <location>
        <begin position="325"/>
        <end position="401"/>
    </location>
</feature>
<evidence type="ECO:0000313" key="9">
    <source>
        <dbReference type="Proteomes" id="UP001498398"/>
    </source>
</evidence>
<dbReference type="Pfam" id="PF19036">
    <property type="entry name" value="Fuz_longin_1"/>
    <property type="match status" value="1"/>
</dbReference>
<proteinExistence type="inferred from homology"/>
<dbReference type="Proteomes" id="UP001498398">
    <property type="component" value="Unassembled WGS sequence"/>
</dbReference>
<organism evidence="8 9">
    <name type="scientific">Marasmiellus scandens</name>
    <dbReference type="NCBI Taxonomy" id="2682957"/>
    <lineage>
        <taxon>Eukaryota</taxon>
        <taxon>Fungi</taxon>
        <taxon>Dikarya</taxon>
        <taxon>Basidiomycota</taxon>
        <taxon>Agaricomycotina</taxon>
        <taxon>Agaricomycetes</taxon>
        <taxon>Agaricomycetidae</taxon>
        <taxon>Agaricales</taxon>
        <taxon>Marasmiineae</taxon>
        <taxon>Omphalotaceae</taxon>
        <taxon>Marasmiellus</taxon>
    </lineage>
</organism>
<dbReference type="Pfam" id="PF19038">
    <property type="entry name" value="Fuz_longin_3"/>
    <property type="match status" value="1"/>
</dbReference>
<dbReference type="PANTHER" id="PTHR13027">
    <property type="entry name" value="SAND PROTEIN-RELATED"/>
    <property type="match status" value="1"/>
</dbReference>
<protein>
    <recommendedName>
        <fullName evidence="2 3">Vacuolar fusion protein MON1</fullName>
    </recommendedName>
</protein>
<comment type="caution">
    <text evidence="8">The sequence shown here is derived from an EMBL/GenBank/DDBJ whole genome shotgun (WGS) entry which is preliminary data.</text>
</comment>
<feature type="domain" description="FUZ/MON1/HPS1 third Longin" evidence="7">
    <location>
        <begin position="484"/>
        <end position="587"/>
    </location>
</feature>
<comment type="subcellular location">
    <subcellularLocation>
        <location evidence="3">Endosome</location>
        <location evidence="3">Multivesicular body membrane</location>
        <topology evidence="3">Peripheral membrane protein</topology>
    </subcellularLocation>
    <subcellularLocation>
        <location evidence="1 3">Prevacuolar compartment membrane</location>
        <topology evidence="1 3">Peripheral membrane protein</topology>
    </subcellularLocation>
    <subcellularLocation>
        <location evidence="3">Vacuole membrane</location>
        <topology evidence="3">Peripheral membrane protein</topology>
    </subcellularLocation>
</comment>
<dbReference type="PRINTS" id="PR01546">
    <property type="entry name" value="YEAST73DUF"/>
</dbReference>
<evidence type="ECO:0000259" key="5">
    <source>
        <dbReference type="Pfam" id="PF19036"/>
    </source>
</evidence>
<keyword evidence="9" id="KW-1185">Reference proteome</keyword>
<dbReference type="EMBL" id="JBANRG010000003">
    <property type="protein sequence ID" value="KAK7469379.1"/>
    <property type="molecule type" value="Genomic_DNA"/>
</dbReference>
<feature type="compositionally biased region" description="Polar residues" evidence="4">
    <location>
        <begin position="1"/>
        <end position="22"/>
    </location>
</feature>
<keyword evidence="3" id="KW-0653">Protein transport</keyword>
<feature type="region of interest" description="Disordered" evidence="4">
    <location>
        <begin position="120"/>
        <end position="146"/>
    </location>
</feature>
<keyword evidence="3" id="KW-0072">Autophagy</keyword>
<feature type="compositionally biased region" description="Low complexity" evidence="4">
    <location>
        <begin position="23"/>
        <end position="38"/>
    </location>
</feature>
<dbReference type="InterPro" id="IPR004353">
    <property type="entry name" value="Mon1"/>
</dbReference>
<evidence type="ECO:0000256" key="2">
    <source>
        <dbReference type="ARBA" id="ARBA00018132"/>
    </source>
</evidence>
<dbReference type="Pfam" id="PF19037">
    <property type="entry name" value="Fuz_longin_2"/>
    <property type="match status" value="1"/>
</dbReference>
<keyword evidence="3" id="KW-0472">Membrane</keyword>
<keyword evidence="3" id="KW-0813">Transport</keyword>
<dbReference type="InterPro" id="IPR043971">
    <property type="entry name" value="FUZ/MON1/HPS1_longin_2"/>
</dbReference>
<name>A0ABR1JYK0_9AGAR</name>
<sequence>MSRAPSRSTTPGPAISRSASSRLTIPPTLRSSPSLTSLKVHSHNAGSSTVASTAQPSVISTTQTLDSSASSVVNMDMNEGILVQDVEAEVDTMEEDAVVERKEDSKIMDEENKKLLRDKLRKTLSHKASRPEGLLSRTPSKNPKQDASELLLDAATKYPPREYFVLTDAGKPVFTSRSGSDDSDDLTSTIGIIQALISVFIDDGDKLRCINAGKTRMAFLQRTPLYYVCVSSWGEPESVTRSHLEYLHLQILSIVTAAQLRKIFERRTNFDLRRLLNGAETFLTAMINRLEFDLAMSTSSLHCMRLDPTLRKRAAEALVPATKMKDVLYMILIAQSQVITLIRPKKHSIHPADLHILLNTMQTPSVANSPAAAQWIPVCLPKFNPSGFVNAYISHLTRDVDQTPRPSMIQSAERQDRAMDLPIRDEYSGLSLVCISGGGEFETVRTWCSAVTKKLEDDGTLVALCDTLQSGKAEYTVSELGIPGLRHFIYKSRPQVQVTFPVFEDPYDTPNEKRRITTLYQILHDAIHAKSGQEQPLKLQYIRTDKECVMGWITQPFELYITLSPLLPKSAVVGAANSVARWVKKDENKLFLRDAPIF</sequence>
<evidence type="ECO:0000313" key="8">
    <source>
        <dbReference type="EMBL" id="KAK7469379.1"/>
    </source>
</evidence>
<accession>A0ABR1JYK0</accession>
<dbReference type="PANTHER" id="PTHR13027:SF7">
    <property type="entry name" value="VACUOLAR FUSION PROTEIN MON1 HOMOLOG"/>
    <property type="match status" value="1"/>
</dbReference>
<gene>
    <name evidence="8" type="primary">MON1</name>
    <name evidence="8" type="ORF">VKT23_003854</name>
</gene>
<evidence type="ECO:0000256" key="4">
    <source>
        <dbReference type="SAM" id="MobiDB-lite"/>
    </source>
</evidence>
<dbReference type="InterPro" id="IPR043972">
    <property type="entry name" value="FUZ/MON1/HPS1_longin_1"/>
</dbReference>
<comment type="similarity">
    <text evidence="3">Belongs to the MON1/SAND family.</text>
</comment>
<evidence type="ECO:0000256" key="3">
    <source>
        <dbReference type="RuleBase" id="RU367048"/>
    </source>
</evidence>
<evidence type="ECO:0000259" key="7">
    <source>
        <dbReference type="Pfam" id="PF19038"/>
    </source>
</evidence>
<evidence type="ECO:0000259" key="6">
    <source>
        <dbReference type="Pfam" id="PF19037"/>
    </source>
</evidence>